<dbReference type="OMA" id="KEWVTYE"/>
<keyword evidence="4" id="KW-1185">Reference proteome</keyword>
<evidence type="ECO:0000313" key="4">
    <source>
        <dbReference type="Proteomes" id="UP000018468"/>
    </source>
</evidence>
<dbReference type="EMBL" id="AHAT01003236">
    <property type="status" value="NOT_ANNOTATED_CDS"/>
    <property type="molecule type" value="Genomic_DNA"/>
</dbReference>
<evidence type="ECO:0000259" key="2">
    <source>
        <dbReference type="PROSITE" id="PS50206"/>
    </source>
</evidence>
<name>W5M5W6_LEPOC</name>
<feature type="signal peptide" evidence="1">
    <location>
        <begin position="1"/>
        <end position="21"/>
    </location>
</feature>
<proteinExistence type="predicted"/>
<dbReference type="Ensembl" id="ENSLOCT00000003781.1">
    <property type="protein sequence ID" value="ENSLOCP00000003774.1"/>
    <property type="gene ID" value="ENSLOCG00000003195.1"/>
</dbReference>
<evidence type="ECO:0000256" key="1">
    <source>
        <dbReference type="SAM" id="SignalP"/>
    </source>
</evidence>
<dbReference type="eggNOG" id="KOG1530">
    <property type="taxonomic scope" value="Eukaryota"/>
</dbReference>
<dbReference type="PANTHER" id="PTHR44086">
    <property type="entry name" value="THIOSULFATE SULFURTRANSFERASE RDL2, MITOCHONDRIAL-RELATED"/>
    <property type="match status" value="1"/>
</dbReference>
<dbReference type="PROSITE" id="PS50206">
    <property type="entry name" value="RHODANESE_3"/>
    <property type="match status" value="1"/>
</dbReference>
<reference evidence="3" key="3">
    <citation type="submission" date="2025-09" db="UniProtKB">
        <authorList>
            <consortium name="Ensembl"/>
        </authorList>
    </citation>
    <scope>IDENTIFICATION</scope>
</reference>
<feature type="chain" id="PRO_5004867354" evidence="1">
    <location>
        <begin position="22"/>
        <end position="173"/>
    </location>
</feature>
<dbReference type="AlphaFoldDB" id="W5M5W6"/>
<dbReference type="Proteomes" id="UP000018468">
    <property type="component" value="Linkage group LG3"/>
</dbReference>
<sequence length="173" mass="18396">MSLGLLVLNAVALLALRRAGAAGAEALGGGGGPSVCGSNKPYSLGGVRASAAELPESLPGDKVVSYDELKDMLGRHAVQLFDVRNPDEFASGRIPGSTNIPLGKLEEALKLSPETFRQLYKVDSPKKDDADIVFHCQSGRRSAIALHTAMGLGYTQARHYAGGYSEWSQRQRK</sequence>
<dbReference type="OrthoDB" id="566238at2759"/>
<dbReference type="Pfam" id="PF00581">
    <property type="entry name" value="Rhodanese"/>
    <property type="match status" value="1"/>
</dbReference>
<accession>W5M5W6</accession>
<dbReference type="InParanoid" id="W5M5W6"/>
<dbReference type="Gene3D" id="3.40.250.10">
    <property type="entry name" value="Rhodanese-like domain"/>
    <property type="match status" value="1"/>
</dbReference>
<dbReference type="GeneTree" id="ENSGT00940000165845"/>
<dbReference type="SUPFAM" id="SSF52821">
    <property type="entry name" value="Rhodanese/Cell cycle control phosphatase"/>
    <property type="match status" value="1"/>
</dbReference>
<feature type="domain" description="Rhodanese" evidence="2">
    <location>
        <begin position="74"/>
        <end position="172"/>
    </location>
</feature>
<protein>
    <submittedName>
        <fullName evidence="3">Thiosulfate sulfurtransferase/rhodanese-like domain-containing protein 1</fullName>
    </submittedName>
</protein>
<dbReference type="InterPro" id="IPR036873">
    <property type="entry name" value="Rhodanese-like_dom_sf"/>
</dbReference>
<dbReference type="GeneID" id="102695577"/>
<dbReference type="Bgee" id="ENSLOCG00000003195">
    <property type="expression patterns" value="Expressed in ovary and 13 other cell types or tissues"/>
</dbReference>
<dbReference type="InterPro" id="IPR001763">
    <property type="entry name" value="Rhodanese-like_dom"/>
</dbReference>
<dbReference type="HOGENOM" id="CLU_1547047_0_0_1"/>
<dbReference type="SMART" id="SM00450">
    <property type="entry name" value="RHOD"/>
    <property type="match status" value="1"/>
</dbReference>
<evidence type="ECO:0000313" key="3">
    <source>
        <dbReference type="Ensembl" id="ENSLOCP00000003774.1"/>
    </source>
</evidence>
<reference evidence="4" key="1">
    <citation type="submission" date="2011-12" db="EMBL/GenBank/DDBJ databases">
        <title>The Draft Genome of Lepisosteus oculatus.</title>
        <authorList>
            <consortium name="The Broad Institute Genome Assembly &amp; Analysis Group"/>
            <consortium name="Computational R&amp;D Group"/>
            <consortium name="and Sequencing Platform"/>
            <person name="Di Palma F."/>
            <person name="Alfoldi J."/>
            <person name="Johnson J."/>
            <person name="Berlin A."/>
            <person name="Gnerre S."/>
            <person name="Jaffe D."/>
            <person name="MacCallum I."/>
            <person name="Young S."/>
            <person name="Walker B.J."/>
            <person name="Lander E.S."/>
            <person name="Lindblad-Toh K."/>
        </authorList>
    </citation>
    <scope>NUCLEOTIDE SEQUENCE [LARGE SCALE GENOMIC DNA]</scope>
</reference>
<keyword evidence="1" id="KW-0732">Signal</keyword>
<dbReference type="KEGG" id="loc:102695577"/>
<dbReference type="PANTHER" id="PTHR44086:SF14">
    <property type="entry name" value="RHODANESE DOMAIN-CONTAINING PROTEIN"/>
    <property type="match status" value="1"/>
</dbReference>
<organism evidence="3 4">
    <name type="scientific">Lepisosteus oculatus</name>
    <name type="common">Spotted gar</name>
    <dbReference type="NCBI Taxonomy" id="7918"/>
    <lineage>
        <taxon>Eukaryota</taxon>
        <taxon>Metazoa</taxon>
        <taxon>Chordata</taxon>
        <taxon>Craniata</taxon>
        <taxon>Vertebrata</taxon>
        <taxon>Euteleostomi</taxon>
        <taxon>Actinopterygii</taxon>
        <taxon>Neopterygii</taxon>
        <taxon>Holostei</taxon>
        <taxon>Semionotiformes</taxon>
        <taxon>Lepisosteidae</taxon>
        <taxon>Lepisosteus</taxon>
    </lineage>
</organism>
<dbReference type="STRING" id="7918.ENSLOCP00000003774"/>
<reference evidence="3" key="2">
    <citation type="submission" date="2025-08" db="UniProtKB">
        <authorList>
            <consortium name="Ensembl"/>
        </authorList>
    </citation>
    <scope>IDENTIFICATION</scope>
</reference>